<dbReference type="Proteomes" id="UP001501746">
    <property type="component" value="Unassembled WGS sequence"/>
</dbReference>
<sequence length="102" mass="10392">MTHKLGIRSIAAVSAFATVIAMTTLAAGPAVGSTIEATVPEPDIWEPPAEAVGTEIAEPNPPEDAPWAPPESARFADQQAQNRAAPVGTVAGAASERLCSES</sequence>
<evidence type="ECO:0000256" key="1">
    <source>
        <dbReference type="SAM" id="MobiDB-lite"/>
    </source>
</evidence>
<reference evidence="3 4" key="1">
    <citation type="journal article" date="2019" name="Int. J. Syst. Evol. Microbiol.">
        <title>The Global Catalogue of Microorganisms (GCM) 10K type strain sequencing project: providing services to taxonomists for standard genome sequencing and annotation.</title>
        <authorList>
            <consortium name="The Broad Institute Genomics Platform"/>
            <consortium name="The Broad Institute Genome Sequencing Center for Infectious Disease"/>
            <person name="Wu L."/>
            <person name="Ma J."/>
        </authorList>
    </citation>
    <scope>NUCLEOTIDE SEQUENCE [LARGE SCALE GENOMIC DNA]</scope>
    <source>
        <strain evidence="3 4">JCM 14323</strain>
    </source>
</reference>
<comment type="caution">
    <text evidence="3">The sequence shown here is derived from an EMBL/GenBank/DDBJ whole genome shotgun (WGS) entry which is preliminary data.</text>
</comment>
<feature type="signal peptide" evidence="2">
    <location>
        <begin position="1"/>
        <end position="26"/>
    </location>
</feature>
<protein>
    <submittedName>
        <fullName evidence="3">Uncharacterized protein</fullName>
    </submittedName>
</protein>
<gene>
    <name evidence="3" type="ORF">GCM10009750_21780</name>
</gene>
<evidence type="ECO:0000313" key="4">
    <source>
        <dbReference type="Proteomes" id="UP001501746"/>
    </source>
</evidence>
<feature type="compositionally biased region" description="Pro residues" evidence="1">
    <location>
        <begin position="59"/>
        <end position="69"/>
    </location>
</feature>
<keyword evidence="2" id="KW-0732">Signal</keyword>
<organism evidence="3 4">
    <name type="scientific">Agromyces salentinus</name>
    <dbReference type="NCBI Taxonomy" id="269421"/>
    <lineage>
        <taxon>Bacteria</taxon>
        <taxon>Bacillati</taxon>
        <taxon>Actinomycetota</taxon>
        <taxon>Actinomycetes</taxon>
        <taxon>Micrococcales</taxon>
        <taxon>Microbacteriaceae</taxon>
        <taxon>Agromyces</taxon>
    </lineage>
</organism>
<evidence type="ECO:0000256" key="2">
    <source>
        <dbReference type="SAM" id="SignalP"/>
    </source>
</evidence>
<proteinExistence type="predicted"/>
<feature type="chain" id="PRO_5046177996" evidence="2">
    <location>
        <begin position="27"/>
        <end position="102"/>
    </location>
</feature>
<keyword evidence="4" id="KW-1185">Reference proteome</keyword>
<feature type="region of interest" description="Disordered" evidence="1">
    <location>
        <begin position="54"/>
        <end position="102"/>
    </location>
</feature>
<dbReference type="EMBL" id="BAAANK010000005">
    <property type="protein sequence ID" value="GAA1836492.1"/>
    <property type="molecule type" value="Genomic_DNA"/>
</dbReference>
<name>A0ABN2MV12_9MICO</name>
<evidence type="ECO:0000313" key="3">
    <source>
        <dbReference type="EMBL" id="GAA1836492.1"/>
    </source>
</evidence>
<accession>A0ABN2MV12</accession>